<evidence type="ECO:0000313" key="3">
    <source>
        <dbReference type="Proteomes" id="UP001153269"/>
    </source>
</evidence>
<organism evidence="2 3">
    <name type="scientific">Pleuronectes platessa</name>
    <name type="common">European plaice</name>
    <dbReference type="NCBI Taxonomy" id="8262"/>
    <lineage>
        <taxon>Eukaryota</taxon>
        <taxon>Metazoa</taxon>
        <taxon>Chordata</taxon>
        <taxon>Craniata</taxon>
        <taxon>Vertebrata</taxon>
        <taxon>Euteleostomi</taxon>
        <taxon>Actinopterygii</taxon>
        <taxon>Neopterygii</taxon>
        <taxon>Teleostei</taxon>
        <taxon>Neoteleostei</taxon>
        <taxon>Acanthomorphata</taxon>
        <taxon>Carangaria</taxon>
        <taxon>Pleuronectiformes</taxon>
        <taxon>Pleuronectoidei</taxon>
        <taxon>Pleuronectidae</taxon>
        <taxon>Pleuronectes</taxon>
    </lineage>
</organism>
<comment type="caution">
    <text evidence="2">The sequence shown here is derived from an EMBL/GenBank/DDBJ whole genome shotgun (WGS) entry which is preliminary data.</text>
</comment>
<feature type="compositionally biased region" description="Basic and acidic residues" evidence="1">
    <location>
        <begin position="228"/>
        <end position="244"/>
    </location>
</feature>
<feature type="compositionally biased region" description="Polar residues" evidence="1">
    <location>
        <begin position="134"/>
        <end position="153"/>
    </location>
</feature>
<protein>
    <submittedName>
        <fullName evidence="2">Uncharacterized protein</fullName>
    </submittedName>
</protein>
<feature type="region of interest" description="Disordered" evidence="1">
    <location>
        <begin position="1"/>
        <end position="32"/>
    </location>
</feature>
<dbReference type="AlphaFoldDB" id="A0A9N7VCU0"/>
<accession>A0A9N7VCU0</accession>
<sequence length="244" mass="27078">MERRGRGSGGGERGRGLEDQRWVKSVQSEQSKDKIISYRPSSKIKESNLTREGLLGDALQLVPPFLLLPKHQELQFDIRRKLSPECNESWDRLAREGSTHWSLRFLGMESRVSEEPIRISLLLPVNKHRHVPGKNTNRSTRSKPLTVSQQPADITQRARAEEGAVARNQGWTGHLAYRASSRVKSARVALRSIGKKLKCLEVEAATCAKLTDLFGAGYTSPAAAGAPGDERGGLDNDERVEADM</sequence>
<reference evidence="2" key="1">
    <citation type="submission" date="2020-03" db="EMBL/GenBank/DDBJ databases">
        <authorList>
            <person name="Weist P."/>
        </authorList>
    </citation>
    <scope>NUCLEOTIDE SEQUENCE</scope>
</reference>
<feature type="compositionally biased region" description="Basic and acidic residues" evidence="1">
    <location>
        <begin position="12"/>
        <end position="22"/>
    </location>
</feature>
<feature type="non-terminal residue" evidence="2">
    <location>
        <position position="1"/>
    </location>
</feature>
<keyword evidence="3" id="KW-1185">Reference proteome</keyword>
<evidence type="ECO:0000313" key="2">
    <source>
        <dbReference type="EMBL" id="CAB1446975.1"/>
    </source>
</evidence>
<dbReference type="EMBL" id="CADEAL010003932">
    <property type="protein sequence ID" value="CAB1446975.1"/>
    <property type="molecule type" value="Genomic_DNA"/>
</dbReference>
<feature type="region of interest" description="Disordered" evidence="1">
    <location>
        <begin position="128"/>
        <end position="154"/>
    </location>
</feature>
<gene>
    <name evidence="2" type="ORF">PLEPLA_LOCUS34680</name>
</gene>
<name>A0A9N7VCU0_PLEPL</name>
<feature type="region of interest" description="Disordered" evidence="1">
    <location>
        <begin position="219"/>
        <end position="244"/>
    </location>
</feature>
<dbReference type="Proteomes" id="UP001153269">
    <property type="component" value="Unassembled WGS sequence"/>
</dbReference>
<proteinExistence type="predicted"/>
<evidence type="ECO:0000256" key="1">
    <source>
        <dbReference type="SAM" id="MobiDB-lite"/>
    </source>
</evidence>